<accession>A0ABW4BJG7</accession>
<organism evidence="2 3">
    <name type="scientific">Lacticaseibacillus suilingensis</name>
    <dbReference type="NCBI Taxonomy" id="2799577"/>
    <lineage>
        <taxon>Bacteria</taxon>
        <taxon>Bacillati</taxon>
        <taxon>Bacillota</taxon>
        <taxon>Bacilli</taxon>
        <taxon>Lactobacillales</taxon>
        <taxon>Lactobacillaceae</taxon>
        <taxon>Lacticaseibacillus</taxon>
    </lineage>
</organism>
<reference evidence="3" key="1">
    <citation type="journal article" date="2019" name="Int. J. Syst. Evol. Microbiol.">
        <title>The Global Catalogue of Microorganisms (GCM) 10K type strain sequencing project: providing services to taxonomists for standard genome sequencing and annotation.</title>
        <authorList>
            <consortium name="The Broad Institute Genomics Platform"/>
            <consortium name="The Broad Institute Genome Sequencing Center for Infectious Disease"/>
            <person name="Wu L."/>
            <person name="Ma J."/>
        </authorList>
    </citation>
    <scope>NUCLEOTIDE SEQUENCE [LARGE SCALE GENOMIC DNA]</scope>
    <source>
        <strain evidence="3">CCM 9110</strain>
    </source>
</reference>
<evidence type="ECO:0000313" key="3">
    <source>
        <dbReference type="Proteomes" id="UP001597199"/>
    </source>
</evidence>
<dbReference type="Proteomes" id="UP001597199">
    <property type="component" value="Unassembled WGS sequence"/>
</dbReference>
<evidence type="ECO:0000256" key="1">
    <source>
        <dbReference type="SAM" id="Phobius"/>
    </source>
</evidence>
<feature type="transmembrane region" description="Helical" evidence="1">
    <location>
        <begin position="21"/>
        <end position="40"/>
    </location>
</feature>
<dbReference type="EMBL" id="JBHTOA010000059">
    <property type="protein sequence ID" value="MFD1400226.1"/>
    <property type="molecule type" value="Genomic_DNA"/>
</dbReference>
<comment type="caution">
    <text evidence="2">The sequence shown here is derived from an EMBL/GenBank/DDBJ whole genome shotgun (WGS) entry which is preliminary data.</text>
</comment>
<evidence type="ECO:0000313" key="2">
    <source>
        <dbReference type="EMBL" id="MFD1400226.1"/>
    </source>
</evidence>
<sequence>MYHQVQFSKKINIKNQYSSRLSITDFFVIIAAGGVPWLAFSHLFPAVLQLLPAILGAVIAYILVSPSGIPEKKTYQVIWLVIRKPRRIYHSIDNPRWVRLFKEDDRHGV</sequence>
<keyword evidence="3" id="KW-1185">Reference proteome</keyword>
<keyword evidence="1" id="KW-0472">Membrane</keyword>
<proteinExistence type="predicted"/>
<keyword evidence="1" id="KW-1133">Transmembrane helix</keyword>
<dbReference type="RefSeq" id="WP_125582747.1">
    <property type="nucleotide sequence ID" value="NZ_BOLV01000022.1"/>
</dbReference>
<gene>
    <name evidence="2" type="ORF">ACFQ41_13110</name>
</gene>
<protein>
    <submittedName>
        <fullName evidence="2">DUF5592 family protein</fullName>
    </submittedName>
</protein>
<name>A0ABW4BJG7_9LACO</name>
<feature type="transmembrane region" description="Helical" evidence="1">
    <location>
        <begin position="46"/>
        <end position="64"/>
    </location>
</feature>
<keyword evidence="1" id="KW-0812">Transmembrane</keyword>